<proteinExistence type="predicted"/>
<reference evidence="1" key="1">
    <citation type="submission" date="2014-05" db="EMBL/GenBank/DDBJ databases">
        <title>Genome sequence of Mycobacterium aromaticivorans strain JS19b1T (= DSM 45407T).</title>
        <authorList>
            <person name="Kwak Y."/>
            <person name="Park G.-S."/>
            <person name="Li Q.X."/>
            <person name="Lee S.-E."/>
            <person name="Shin J.-H."/>
        </authorList>
    </citation>
    <scope>NUCLEOTIDE SEQUENCE [LARGE SCALE GENOMIC DNA]</scope>
    <source>
        <strain evidence="1">JS19b1</strain>
    </source>
</reference>
<gene>
    <name evidence="1" type="ORF">Y900_004255</name>
</gene>
<protein>
    <submittedName>
        <fullName evidence="1">Uncharacterized protein</fullName>
    </submittedName>
</protein>
<dbReference type="Proteomes" id="UP000022835">
    <property type="component" value="Unassembled WGS sequence"/>
</dbReference>
<dbReference type="STRING" id="1440774.Y900_004255"/>
<dbReference type="AlphaFoldDB" id="A0A064CEQ8"/>
<comment type="caution">
    <text evidence="1">The sequence shown here is derived from an EMBL/GenBank/DDBJ whole genome shotgun (WGS) entry which is preliminary data.</text>
</comment>
<organism evidence="1 2">
    <name type="scientific">Mycolicibacterium aromaticivorans JS19b1 = JCM 16368</name>
    <dbReference type="NCBI Taxonomy" id="1440774"/>
    <lineage>
        <taxon>Bacteria</taxon>
        <taxon>Bacillati</taxon>
        <taxon>Actinomycetota</taxon>
        <taxon>Actinomycetes</taxon>
        <taxon>Mycobacteriales</taxon>
        <taxon>Mycobacteriaceae</taxon>
        <taxon>Mycolicibacterium</taxon>
    </lineage>
</organism>
<accession>A0A064CEQ8</accession>
<evidence type="ECO:0000313" key="2">
    <source>
        <dbReference type="Proteomes" id="UP000022835"/>
    </source>
</evidence>
<keyword evidence="2" id="KW-1185">Reference proteome</keyword>
<name>A0A064CEQ8_9MYCO</name>
<sequence>MVADDVDATRAGGFASAHFRCAPGDTESRPTCNIADVGAALLPIGDTGRLVADGGDTTMMLGAGEFTAIRRVEPMPDVSNDQNLWMSLGEGA</sequence>
<dbReference type="EMBL" id="JALN02000001">
    <property type="protein sequence ID" value="KDE98176.1"/>
    <property type="molecule type" value="Genomic_DNA"/>
</dbReference>
<evidence type="ECO:0000313" key="1">
    <source>
        <dbReference type="EMBL" id="KDE98176.1"/>
    </source>
</evidence>